<protein>
    <submittedName>
        <fullName evidence="2">Uncharacterized protein</fullName>
    </submittedName>
</protein>
<comment type="caution">
    <text evidence="2">The sequence shown here is derived from an EMBL/GenBank/DDBJ whole genome shotgun (WGS) entry which is preliminary data.</text>
</comment>
<evidence type="ECO:0000313" key="3">
    <source>
        <dbReference type="Proteomes" id="UP000266841"/>
    </source>
</evidence>
<evidence type="ECO:0000256" key="1">
    <source>
        <dbReference type="SAM" id="MobiDB-lite"/>
    </source>
</evidence>
<feature type="compositionally biased region" description="Polar residues" evidence="1">
    <location>
        <begin position="213"/>
        <end position="231"/>
    </location>
</feature>
<evidence type="ECO:0000313" key="2">
    <source>
        <dbReference type="EMBL" id="EJK46956.1"/>
    </source>
</evidence>
<feature type="compositionally biased region" description="Acidic residues" evidence="1">
    <location>
        <begin position="1"/>
        <end position="21"/>
    </location>
</feature>
<gene>
    <name evidence="2" type="ORF">THAOC_34355</name>
</gene>
<accession>K0RCY4</accession>
<feature type="region of interest" description="Disordered" evidence="1">
    <location>
        <begin position="1"/>
        <end position="25"/>
    </location>
</feature>
<sequence>MEVDYASEEEDGSGSEDDPFDEPPRLEYDHYALVQAMCAAKAAECHENFVLGALSGLRDGKELDISLLIKHVESIGSMRISTNRHFLDAAVDQTTSILGRERFEDEVKSVANEMLGRFCPGMATPEETMASVQRAFAAGSVPAADSVRETRSTGKIPNNSRRRRACKRPVESPPSTSSPPPKRMLPRKRMSSESPASSPQSEQKKAAAETKKSNSATSTSRPRPDNSTTAPRGQPPGLTAAQDRTADECGLDAATLSPAADVSAPAAAEASTVDVREETRLISTARFEGRVIVFSTSLWHLAGAKLASIFNSSDPKLDELPGLVETVFDCLGGGFNSVVCLRSSLAAEQSELEHIVGLNEGTQFKAVLRCMEKLNKRGDEGIFQECERLQQLRGAIYSHEHGGAEGQAPNGAVRDFLRNRVSARNRIAAFANLGVMHLILSSNTVSQILHGLKHEDECIGSLGLLARRLNPGVPFDIHASGWRALSDILMPSLLGQDEVVTLTFDAEGEDKREVSRHRLAAKVICMLIDSLVLVRARSALLVGRRKQYLYGENGLWAQADSATICQRGGAASTAEQGGSSGEGYFLQTETEDDGQGIAVFKPETGTHRDRRMRPMALLKALLLRGAIRAREPTWDFAGVDFMCNLLFLSPTDQMNCLRHVSKEYFCGEWTDKVQKAAKKKRELVDKKIANASSKYAEDVKQNVVIENEQQLNSLKHVYNLLM</sequence>
<dbReference type="Proteomes" id="UP000266841">
    <property type="component" value="Unassembled WGS sequence"/>
</dbReference>
<proteinExistence type="predicted"/>
<name>K0RCY4_THAOC</name>
<feature type="compositionally biased region" description="Low complexity" evidence="1">
    <location>
        <begin position="192"/>
        <end position="201"/>
    </location>
</feature>
<reference evidence="2 3" key="1">
    <citation type="journal article" date="2012" name="Genome Biol.">
        <title>Genome and low-iron response of an oceanic diatom adapted to chronic iron limitation.</title>
        <authorList>
            <person name="Lommer M."/>
            <person name="Specht M."/>
            <person name="Roy A.S."/>
            <person name="Kraemer L."/>
            <person name="Andreson R."/>
            <person name="Gutowska M.A."/>
            <person name="Wolf J."/>
            <person name="Bergner S.V."/>
            <person name="Schilhabel M.B."/>
            <person name="Klostermeier U.C."/>
            <person name="Beiko R.G."/>
            <person name="Rosenstiel P."/>
            <person name="Hippler M."/>
            <person name="Laroche J."/>
        </authorList>
    </citation>
    <scope>NUCLEOTIDE SEQUENCE [LARGE SCALE GENOMIC DNA]</scope>
    <source>
        <strain evidence="2 3">CCMP1005</strain>
    </source>
</reference>
<dbReference type="EMBL" id="AGNL01047440">
    <property type="protein sequence ID" value="EJK46956.1"/>
    <property type="molecule type" value="Genomic_DNA"/>
</dbReference>
<organism evidence="2 3">
    <name type="scientific">Thalassiosira oceanica</name>
    <name type="common">Marine diatom</name>
    <dbReference type="NCBI Taxonomy" id="159749"/>
    <lineage>
        <taxon>Eukaryota</taxon>
        <taxon>Sar</taxon>
        <taxon>Stramenopiles</taxon>
        <taxon>Ochrophyta</taxon>
        <taxon>Bacillariophyta</taxon>
        <taxon>Coscinodiscophyceae</taxon>
        <taxon>Thalassiosirophycidae</taxon>
        <taxon>Thalassiosirales</taxon>
        <taxon>Thalassiosiraceae</taxon>
        <taxon>Thalassiosira</taxon>
    </lineage>
</organism>
<dbReference type="AlphaFoldDB" id="K0RCY4"/>
<feature type="region of interest" description="Disordered" evidence="1">
    <location>
        <begin position="140"/>
        <end position="245"/>
    </location>
</feature>
<feature type="compositionally biased region" description="Basic and acidic residues" evidence="1">
    <location>
        <begin position="202"/>
        <end position="212"/>
    </location>
</feature>
<keyword evidence="3" id="KW-1185">Reference proteome</keyword>